<dbReference type="GeneID" id="25265331"/>
<dbReference type="OrthoDB" id="3358860at2759"/>
<dbReference type="OMA" id="NGTYDVM"/>
<dbReference type="HOGENOM" id="CLU_1074366_0_0_1"/>
<dbReference type="AlphaFoldDB" id="A0A066VGX1"/>
<name>A0A066VGX1_TILAU</name>
<organism evidence="1 2">
    <name type="scientific">Tilletiaria anomala (strain ATCC 24038 / CBS 436.72 / UBC 951)</name>
    <dbReference type="NCBI Taxonomy" id="1037660"/>
    <lineage>
        <taxon>Eukaryota</taxon>
        <taxon>Fungi</taxon>
        <taxon>Dikarya</taxon>
        <taxon>Basidiomycota</taxon>
        <taxon>Ustilaginomycotina</taxon>
        <taxon>Exobasidiomycetes</taxon>
        <taxon>Georgefischeriales</taxon>
        <taxon>Tilletiariaceae</taxon>
        <taxon>Tilletiaria</taxon>
    </lineage>
</organism>
<accession>A0A066VGX1</accession>
<dbReference type="EMBL" id="JMSN01000130">
    <property type="protein sequence ID" value="KDN37810.1"/>
    <property type="molecule type" value="Genomic_DNA"/>
</dbReference>
<evidence type="ECO:0000313" key="1">
    <source>
        <dbReference type="EMBL" id="KDN37810.1"/>
    </source>
</evidence>
<keyword evidence="2" id="KW-1185">Reference proteome</keyword>
<protein>
    <submittedName>
        <fullName evidence="1">Uncharacterized protein</fullName>
    </submittedName>
</protein>
<proteinExistence type="predicted"/>
<dbReference type="InParanoid" id="A0A066VGX1"/>
<comment type="caution">
    <text evidence="1">The sequence shown here is derived from an EMBL/GenBank/DDBJ whole genome shotgun (WGS) entry which is preliminary data.</text>
</comment>
<evidence type="ECO:0000313" key="2">
    <source>
        <dbReference type="Proteomes" id="UP000027361"/>
    </source>
</evidence>
<gene>
    <name evidence="1" type="ORF">K437DRAFT_259649</name>
</gene>
<sequence>MVAPSGTYDALTFPVALPKSVVMAMLPDWLQNAFLPIPEQVYDSLCLERKTSDGEDTHIIVLQLGYQHGTGVGPSIIHMSFHEAKIDIPYLKHWHRKHIESDAIPFVYKQVIIFSSRLLQISGLVIPGSRSLLGAFGPDQTPSSYGHDPSSMEYNIKDLLEAEFTREDQTQDADSRWPEVKRLIEMPWFGGKTGKAAVEFHFQWDSEDALPVKAYHVETTLTPKFLGIDSEANQSIQVSTTAWRFKAPFSGVEQGADGY</sequence>
<reference evidence="1 2" key="1">
    <citation type="submission" date="2014-05" db="EMBL/GenBank/DDBJ databases">
        <title>Draft genome sequence of a rare smut relative, Tilletiaria anomala UBC 951.</title>
        <authorList>
            <consortium name="DOE Joint Genome Institute"/>
            <person name="Toome M."/>
            <person name="Kuo A."/>
            <person name="Henrissat B."/>
            <person name="Lipzen A."/>
            <person name="Tritt A."/>
            <person name="Yoshinaga Y."/>
            <person name="Zane M."/>
            <person name="Barry K."/>
            <person name="Grigoriev I.V."/>
            <person name="Spatafora J.W."/>
            <person name="Aimea M.C."/>
        </authorList>
    </citation>
    <scope>NUCLEOTIDE SEQUENCE [LARGE SCALE GENOMIC DNA]</scope>
    <source>
        <strain evidence="1 2">UBC 951</strain>
    </source>
</reference>
<dbReference type="Proteomes" id="UP000027361">
    <property type="component" value="Unassembled WGS sequence"/>
</dbReference>
<dbReference type="RefSeq" id="XP_013240492.1">
    <property type="nucleotide sequence ID" value="XM_013385038.1"/>
</dbReference>